<dbReference type="Proteomes" id="UP000026961">
    <property type="component" value="Chromosome 6"/>
</dbReference>
<protein>
    <recommendedName>
        <fullName evidence="3">NAD-dependent epimerase/dehydratase domain-containing protein</fullName>
    </recommendedName>
</protein>
<sequence length="59" mass="6781">MIHVICVEINRVNKESFVGGEDERILSSKKLQKLGWKFRTVEECLRDSVQSYKAAGILK</sequence>
<evidence type="ECO:0000313" key="2">
    <source>
        <dbReference type="Proteomes" id="UP000026961"/>
    </source>
</evidence>
<proteinExistence type="predicted"/>
<evidence type="ECO:0008006" key="3">
    <source>
        <dbReference type="Google" id="ProtNLM"/>
    </source>
</evidence>
<dbReference type="AlphaFoldDB" id="A0A0E0AC04"/>
<evidence type="ECO:0000313" key="1">
    <source>
        <dbReference type="EnsemblPlants" id="OGLUM06G22490.1"/>
    </source>
</evidence>
<dbReference type="HOGENOM" id="CLU_2964656_0_0_1"/>
<reference evidence="1" key="1">
    <citation type="submission" date="2015-04" db="UniProtKB">
        <authorList>
            <consortium name="EnsemblPlants"/>
        </authorList>
    </citation>
    <scope>IDENTIFICATION</scope>
</reference>
<name>A0A0E0AC04_9ORYZ</name>
<dbReference type="EnsemblPlants" id="OGLUM06G22490.1">
    <property type="protein sequence ID" value="OGLUM06G22490.1"/>
    <property type="gene ID" value="OGLUM06G22490"/>
</dbReference>
<dbReference type="Gramene" id="OGLUM06G22490.1">
    <property type="protein sequence ID" value="OGLUM06G22490.1"/>
    <property type="gene ID" value="OGLUM06G22490"/>
</dbReference>
<dbReference type="Gene3D" id="3.40.50.720">
    <property type="entry name" value="NAD(P)-binding Rossmann-like Domain"/>
    <property type="match status" value="1"/>
</dbReference>
<reference evidence="1" key="2">
    <citation type="submission" date="2018-05" db="EMBL/GenBank/DDBJ databases">
        <title>OgluRS3 (Oryza glumaepatula Reference Sequence Version 3).</title>
        <authorList>
            <person name="Zhang J."/>
            <person name="Kudrna D."/>
            <person name="Lee S."/>
            <person name="Talag J."/>
            <person name="Welchert J."/>
            <person name="Wing R.A."/>
        </authorList>
    </citation>
    <scope>NUCLEOTIDE SEQUENCE [LARGE SCALE GENOMIC DNA]</scope>
</reference>
<organism evidence="1">
    <name type="scientific">Oryza glumipatula</name>
    <dbReference type="NCBI Taxonomy" id="40148"/>
    <lineage>
        <taxon>Eukaryota</taxon>
        <taxon>Viridiplantae</taxon>
        <taxon>Streptophyta</taxon>
        <taxon>Embryophyta</taxon>
        <taxon>Tracheophyta</taxon>
        <taxon>Spermatophyta</taxon>
        <taxon>Magnoliopsida</taxon>
        <taxon>Liliopsida</taxon>
        <taxon>Poales</taxon>
        <taxon>Poaceae</taxon>
        <taxon>BOP clade</taxon>
        <taxon>Oryzoideae</taxon>
        <taxon>Oryzeae</taxon>
        <taxon>Oryzinae</taxon>
        <taxon>Oryza</taxon>
    </lineage>
</organism>
<keyword evidence="2" id="KW-1185">Reference proteome</keyword>
<accession>A0A0E0AC04</accession>